<keyword evidence="2 4" id="KW-0560">Oxidoreductase</keyword>
<dbReference type="PANTHER" id="PTHR42806">
    <property type="entry name" value="GLYCINE CLEAVAGE SYSTEM P-PROTEIN"/>
    <property type="match status" value="1"/>
</dbReference>
<dbReference type="InterPro" id="IPR015421">
    <property type="entry name" value="PyrdxlP-dep_Trfase_major"/>
</dbReference>
<name>A0A6M2BRG9_9GAMM</name>
<dbReference type="InterPro" id="IPR015422">
    <property type="entry name" value="PyrdxlP-dep_Trfase_small"/>
</dbReference>
<dbReference type="InterPro" id="IPR049315">
    <property type="entry name" value="GDC-P_N"/>
</dbReference>
<dbReference type="InterPro" id="IPR023010">
    <property type="entry name" value="GcvPA"/>
</dbReference>
<dbReference type="GO" id="GO:0009116">
    <property type="term" value="P:nucleoside metabolic process"/>
    <property type="evidence" value="ECO:0007669"/>
    <property type="project" value="InterPro"/>
</dbReference>
<dbReference type="Gene3D" id="3.40.640.10">
    <property type="entry name" value="Type I PLP-dependent aspartate aminotransferase-like (Major domain)"/>
    <property type="match status" value="1"/>
</dbReference>
<dbReference type="Proteomes" id="UP000472676">
    <property type="component" value="Unassembled WGS sequence"/>
</dbReference>
<comment type="subunit">
    <text evidence="4">The glycine cleavage system is composed of four proteins: P, T, L and H. In this organism, the P 'protein' is a heterodimer of two subunits.</text>
</comment>
<evidence type="ECO:0000256" key="3">
    <source>
        <dbReference type="ARBA" id="ARBA00049026"/>
    </source>
</evidence>
<dbReference type="HAMAP" id="MF_00712">
    <property type="entry name" value="GcvPA"/>
    <property type="match status" value="1"/>
</dbReference>
<feature type="domain" description="Glycine cleavage system P-protein N-terminal" evidence="5">
    <location>
        <begin position="3"/>
        <end position="441"/>
    </location>
</feature>
<comment type="catalytic activity">
    <reaction evidence="3 4">
        <text>N(6)-[(R)-lipoyl]-L-lysyl-[glycine-cleavage complex H protein] + glycine + H(+) = N(6)-[(R)-S(8)-aminomethyldihydrolipoyl]-L-lysyl-[glycine-cleavage complex H protein] + CO2</text>
        <dbReference type="Rhea" id="RHEA:24304"/>
        <dbReference type="Rhea" id="RHEA-COMP:10494"/>
        <dbReference type="Rhea" id="RHEA-COMP:10495"/>
        <dbReference type="ChEBI" id="CHEBI:15378"/>
        <dbReference type="ChEBI" id="CHEBI:16526"/>
        <dbReference type="ChEBI" id="CHEBI:57305"/>
        <dbReference type="ChEBI" id="CHEBI:83099"/>
        <dbReference type="ChEBI" id="CHEBI:83143"/>
        <dbReference type="EC" id="1.4.4.2"/>
    </reaction>
</comment>
<accession>A0A6M2BRG9</accession>
<dbReference type="SUPFAM" id="SSF53383">
    <property type="entry name" value="PLP-dependent transferases"/>
    <property type="match status" value="1"/>
</dbReference>
<protein>
    <recommendedName>
        <fullName evidence="4">Probable glycine dehydrogenase (decarboxylating) subunit 1</fullName>
        <ecNumber evidence="4">1.4.4.2</ecNumber>
    </recommendedName>
    <alternativeName>
        <fullName evidence="4">Glycine cleavage system P-protein subunit 1</fullName>
    </alternativeName>
    <alternativeName>
        <fullName evidence="4">Glycine decarboxylase subunit 1</fullName>
    </alternativeName>
    <alternativeName>
        <fullName evidence="4">Glycine dehydrogenase (aminomethyl-transferring) subunit 1</fullName>
    </alternativeName>
</protein>
<dbReference type="Gene3D" id="3.90.1150.10">
    <property type="entry name" value="Aspartate Aminotransferase, domain 1"/>
    <property type="match status" value="1"/>
</dbReference>
<comment type="function">
    <text evidence="1 4">The glycine cleavage system catalyzes the degradation of glycine. The P protein binds the alpha-amino group of glycine through its pyridoxal phosphate cofactor; CO(2) is released and the remaining methylamine moiety is then transferred to the lipoamide cofactor of the H protein.</text>
</comment>
<dbReference type="CDD" id="cd00613">
    <property type="entry name" value="GDC-P"/>
    <property type="match status" value="1"/>
</dbReference>
<dbReference type="NCBIfam" id="NF001696">
    <property type="entry name" value="PRK00451.1"/>
    <property type="match status" value="1"/>
</dbReference>
<reference evidence="6 7" key="1">
    <citation type="journal article" date="2014" name="Int. J. Syst. Evol. Microbiol.">
        <title>Solimonas terrae sp. nov., isolated from soil.</title>
        <authorList>
            <person name="Kim S.J."/>
            <person name="Moon J.Y."/>
            <person name="Weon H.Y."/>
            <person name="Ahn J.H."/>
            <person name="Chen W.M."/>
            <person name="Kwon S.W."/>
        </authorList>
    </citation>
    <scope>NUCLEOTIDE SEQUENCE [LARGE SCALE GENOMIC DNA]</scope>
    <source>
        <strain evidence="6 7">KIS83-12</strain>
    </source>
</reference>
<dbReference type="PANTHER" id="PTHR42806:SF1">
    <property type="entry name" value="GLYCINE DEHYDROGENASE (DECARBOXYLATING)"/>
    <property type="match status" value="1"/>
</dbReference>
<organism evidence="6 7">
    <name type="scientific">Solimonas terrae</name>
    <dbReference type="NCBI Taxonomy" id="1396819"/>
    <lineage>
        <taxon>Bacteria</taxon>
        <taxon>Pseudomonadati</taxon>
        <taxon>Pseudomonadota</taxon>
        <taxon>Gammaproteobacteria</taxon>
        <taxon>Nevskiales</taxon>
        <taxon>Nevskiaceae</taxon>
        <taxon>Solimonas</taxon>
    </lineage>
</organism>
<gene>
    <name evidence="4" type="primary">gcvPA</name>
    <name evidence="6" type="ORF">G7Y85_07580</name>
</gene>
<evidence type="ECO:0000256" key="4">
    <source>
        <dbReference type="HAMAP-Rule" id="MF_00712"/>
    </source>
</evidence>
<evidence type="ECO:0000313" key="6">
    <source>
        <dbReference type="EMBL" id="NGY04619.1"/>
    </source>
</evidence>
<dbReference type="EC" id="1.4.4.2" evidence="4"/>
<dbReference type="RefSeq" id="WP_166254321.1">
    <property type="nucleotide sequence ID" value="NZ_JAAMOW010000003.1"/>
</dbReference>
<dbReference type="Pfam" id="PF02347">
    <property type="entry name" value="GDC-P"/>
    <property type="match status" value="1"/>
</dbReference>
<comment type="caution">
    <text evidence="6">The sequence shown here is derived from an EMBL/GenBank/DDBJ whole genome shotgun (WGS) entry which is preliminary data.</text>
</comment>
<dbReference type="PIRSF" id="PIRSF006815">
    <property type="entry name" value="GcvPA"/>
    <property type="match status" value="1"/>
</dbReference>
<keyword evidence="7" id="KW-1185">Reference proteome</keyword>
<dbReference type="InterPro" id="IPR020581">
    <property type="entry name" value="GDC_P"/>
</dbReference>
<sequence length="452" mass="47645">MPFIPHTETDVKEMLAAIRAPSIDALFDEIPAALRCGALEKIPEGLGEMAVTQLMQTRAQADSFALNFIGAGAYEHHIPAAVWEITTRGEFYSAYTPYQAEASQGTLQLLYEYQTMICGLTGMEVSNASMYDGASALGEALLMAVRANKQNGSGVALMPRAVNPLYRDVVAATTPAQGVQQQFVDYDAGSGQTLLAALQAHEGSKPTAVVIQQPNFFGVLEDVDAITDWAHAQGALVVAVVNPTSLAVLKAPGQWGAKGADIVCGEGQPLGAPLSSGGPYFGFLTTKMAYVREMPGRIVGRTVDLEGRPGYTLTLQAREQHIRRAKAKSNICTNQGLLVTAATIYMSLLGPDGLAQVASASIANTRALIGQLTTIAGVAPAFAAAHFHETVLRLPQPVAGVLEKLAARGIFGGCDLSAAYPELGNALLVCATETKTPEQLARYRDALADVLA</sequence>
<dbReference type="EMBL" id="JAAMOW010000003">
    <property type="protein sequence ID" value="NGY04619.1"/>
    <property type="molecule type" value="Genomic_DNA"/>
</dbReference>
<dbReference type="InterPro" id="IPR015424">
    <property type="entry name" value="PyrdxlP-dep_Trfase"/>
</dbReference>
<dbReference type="AlphaFoldDB" id="A0A6M2BRG9"/>
<evidence type="ECO:0000256" key="1">
    <source>
        <dbReference type="ARBA" id="ARBA00003788"/>
    </source>
</evidence>
<dbReference type="GO" id="GO:0019464">
    <property type="term" value="P:glycine decarboxylation via glycine cleavage system"/>
    <property type="evidence" value="ECO:0007669"/>
    <property type="project" value="UniProtKB-UniRule"/>
</dbReference>
<evidence type="ECO:0000259" key="5">
    <source>
        <dbReference type="Pfam" id="PF02347"/>
    </source>
</evidence>
<proteinExistence type="inferred from homology"/>
<comment type="similarity">
    <text evidence="4">Belongs to the GcvP family. N-terminal subunit subfamily.</text>
</comment>
<evidence type="ECO:0000256" key="2">
    <source>
        <dbReference type="ARBA" id="ARBA00023002"/>
    </source>
</evidence>
<evidence type="ECO:0000313" key="7">
    <source>
        <dbReference type="Proteomes" id="UP000472676"/>
    </source>
</evidence>
<dbReference type="GO" id="GO:0004375">
    <property type="term" value="F:glycine dehydrogenase (decarboxylating) activity"/>
    <property type="evidence" value="ECO:0007669"/>
    <property type="project" value="UniProtKB-EC"/>
</dbReference>